<keyword evidence="3" id="KW-1185">Reference proteome</keyword>
<dbReference type="EMBL" id="BQNB010011205">
    <property type="protein sequence ID" value="GJS87530.1"/>
    <property type="molecule type" value="Genomic_DNA"/>
</dbReference>
<feature type="region of interest" description="Disordered" evidence="1">
    <location>
        <begin position="1"/>
        <end position="21"/>
    </location>
</feature>
<feature type="compositionally biased region" description="Basic and acidic residues" evidence="1">
    <location>
        <begin position="1"/>
        <end position="13"/>
    </location>
</feature>
<evidence type="ECO:0000313" key="3">
    <source>
        <dbReference type="Proteomes" id="UP001151760"/>
    </source>
</evidence>
<protein>
    <submittedName>
        <fullName evidence="2">Uncharacterized protein</fullName>
    </submittedName>
</protein>
<gene>
    <name evidence="2" type="ORF">Tco_0770166</name>
</gene>
<evidence type="ECO:0000313" key="2">
    <source>
        <dbReference type="EMBL" id="GJS87530.1"/>
    </source>
</evidence>
<feature type="region of interest" description="Disordered" evidence="1">
    <location>
        <begin position="154"/>
        <end position="173"/>
    </location>
</feature>
<feature type="non-terminal residue" evidence="2">
    <location>
        <position position="289"/>
    </location>
</feature>
<reference evidence="2" key="2">
    <citation type="submission" date="2022-01" db="EMBL/GenBank/DDBJ databases">
        <authorList>
            <person name="Yamashiro T."/>
            <person name="Shiraishi A."/>
            <person name="Satake H."/>
            <person name="Nakayama K."/>
        </authorList>
    </citation>
    <scope>NUCLEOTIDE SEQUENCE</scope>
</reference>
<evidence type="ECO:0000256" key="1">
    <source>
        <dbReference type="SAM" id="MobiDB-lite"/>
    </source>
</evidence>
<proteinExistence type="predicted"/>
<organism evidence="2 3">
    <name type="scientific">Tanacetum coccineum</name>
    <dbReference type="NCBI Taxonomy" id="301880"/>
    <lineage>
        <taxon>Eukaryota</taxon>
        <taxon>Viridiplantae</taxon>
        <taxon>Streptophyta</taxon>
        <taxon>Embryophyta</taxon>
        <taxon>Tracheophyta</taxon>
        <taxon>Spermatophyta</taxon>
        <taxon>Magnoliopsida</taxon>
        <taxon>eudicotyledons</taxon>
        <taxon>Gunneridae</taxon>
        <taxon>Pentapetalae</taxon>
        <taxon>asterids</taxon>
        <taxon>campanulids</taxon>
        <taxon>Asterales</taxon>
        <taxon>Asteraceae</taxon>
        <taxon>Asteroideae</taxon>
        <taxon>Anthemideae</taxon>
        <taxon>Anthemidinae</taxon>
        <taxon>Tanacetum</taxon>
    </lineage>
</organism>
<name>A0ABQ4ZCI6_9ASTR</name>
<dbReference type="Proteomes" id="UP001151760">
    <property type="component" value="Unassembled WGS sequence"/>
</dbReference>
<accession>A0ABQ4ZCI6</accession>
<sequence>MDNNRSDNMREGLGDPPATRVNLEAVIGPSKGSGSRQWEKENVIKTLRSLDKNTCGPLARSAPIYLVGIEVIQPVTRFGDFADIMNAPSNVIPQQHQDVGVPLSNTIGVAAPFALRNGKYADILSTMSSADIDAAVNAIVTIGMKFQDEVNKAGSTQLSSSPNVNTSSPLVSPSTTINVPRELNNIDVVATFGVPLTTVGDLHKLINDIEAGKHEELLYGMTNDDRMETLDALDIDNNPSVMASPNSYAGAAGASVKEQPNVISNFRPLVADPVYDGVNISIPRKVIEK</sequence>
<reference evidence="2" key="1">
    <citation type="journal article" date="2022" name="Int. J. Mol. Sci.">
        <title>Draft Genome of Tanacetum Coccineum: Genomic Comparison of Closely Related Tanacetum-Family Plants.</title>
        <authorList>
            <person name="Yamashiro T."/>
            <person name="Shiraishi A."/>
            <person name="Nakayama K."/>
            <person name="Satake H."/>
        </authorList>
    </citation>
    <scope>NUCLEOTIDE SEQUENCE</scope>
</reference>
<comment type="caution">
    <text evidence="2">The sequence shown here is derived from an EMBL/GenBank/DDBJ whole genome shotgun (WGS) entry which is preliminary data.</text>
</comment>